<proteinExistence type="predicted"/>
<gene>
    <name evidence="2" type="ORF">LITE_LOCUS13207</name>
</gene>
<accession>A0AAV0J957</accession>
<dbReference type="PANTHER" id="PTHR33564">
    <property type="entry name" value="TRANSMEMBRANE PROTEIN"/>
    <property type="match status" value="1"/>
</dbReference>
<evidence type="ECO:0000313" key="3">
    <source>
        <dbReference type="Proteomes" id="UP001154282"/>
    </source>
</evidence>
<dbReference type="Proteomes" id="UP001154282">
    <property type="component" value="Unassembled WGS sequence"/>
</dbReference>
<reference evidence="2" key="1">
    <citation type="submission" date="2022-08" db="EMBL/GenBank/DDBJ databases">
        <authorList>
            <person name="Gutierrez-Valencia J."/>
        </authorList>
    </citation>
    <scope>NUCLEOTIDE SEQUENCE</scope>
</reference>
<feature type="region of interest" description="Disordered" evidence="1">
    <location>
        <begin position="106"/>
        <end position="131"/>
    </location>
</feature>
<organism evidence="2 3">
    <name type="scientific">Linum tenue</name>
    <dbReference type="NCBI Taxonomy" id="586396"/>
    <lineage>
        <taxon>Eukaryota</taxon>
        <taxon>Viridiplantae</taxon>
        <taxon>Streptophyta</taxon>
        <taxon>Embryophyta</taxon>
        <taxon>Tracheophyta</taxon>
        <taxon>Spermatophyta</taxon>
        <taxon>Magnoliopsida</taxon>
        <taxon>eudicotyledons</taxon>
        <taxon>Gunneridae</taxon>
        <taxon>Pentapetalae</taxon>
        <taxon>rosids</taxon>
        <taxon>fabids</taxon>
        <taxon>Malpighiales</taxon>
        <taxon>Linaceae</taxon>
        <taxon>Linum</taxon>
    </lineage>
</organism>
<dbReference type="PANTHER" id="PTHR33564:SF8">
    <property type="entry name" value="TRANSMEMBRANE PROTEIN"/>
    <property type="match status" value="1"/>
</dbReference>
<dbReference type="EMBL" id="CAMGYJ010000004">
    <property type="protein sequence ID" value="CAI0406445.1"/>
    <property type="molecule type" value="Genomic_DNA"/>
</dbReference>
<evidence type="ECO:0000313" key="2">
    <source>
        <dbReference type="EMBL" id="CAI0406445.1"/>
    </source>
</evidence>
<sequence length="131" mass="14874">MENSVGVGLMAAFAISGSVALISIQLQNRLLSNFMDKIEVQLARRRRRIIHHHNRKHQYKQGKRVRFAEHVMEFSPVSQDSDDYDDNRQILYKGIMVMDERTLEESNASPLVSKESPTIGATKSSNLGTVM</sequence>
<protein>
    <submittedName>
        <fullName evidence="2">Uncharacterized protein</fullName>
    </submittedName>
</protein>
<name>A0AAV0J957_9ROSI</name>
<comment type="caution">
    <text evidence="2">The sequence shown here is derived from an EMBL/GenBank/DDBJ whole genome shotgun (WGS) entry which is preliminary data.</text>
</comment>
<keyword evidence="3" id="KW-1185">Reference proteome</keyword>
<evidence type="ECO:0000256" key="1">
    <source>
        <dbReference type="SAM" id="MobiDB-lite"/>
    </source>
</evidence>
<dbReference type="AlphaFoldDB" id="A0AAV0J957"/>